<dbReference type="PANTHER" id="PTHR42830">
    <property type="entry name" value="OSMOTICALLY INDUCIBLE FAMILY PROTEIN"/>
    <property type="match status" value="1"/>
</dbReference>
<accession>A0A2M7E825</accession>
<dbReference type="SUPFAM" id="SSF82784">
    <property type="entry name" value="OsmC-like"/>
    <property type="match status" value="1"/>
</dbReference>
<sequence length="151" mass="16996">MDETRAKPKKFIYRTNLKWVEARKGLLSSSGKPTIKVSTPPEFKGHPGIWTPEDLFVASVNACIMTTFLYYAERENLKFLSYESSAEGILEKSERGLIFSSIEVVPKISVTLADDIEKTKNLLALSEKNCLISNSIKSKITVRPEIKAVKR</sequence>
<dbReference type="Gene3D" id="3.30.300.20">
    <property type="match status" value="1"/>
</dbReference>
<dbReference type="PANTHER" id="PTHR42830:SF2">
    <property type="entry name" value="OSMC_OHR FAMILY PROTEIN"/>
    <property type="match status" value="1"/>
</dbReference>
<dbReference type="InterPro" id="IPR036102">
    <property type="entry name" value="OsmC/Ohrsf"/>
</dbReference>
<evidence type="ECO:0000313" key="2">
    <source>
        <dbReference type="Proteomes" id="UP000228886"/>
    </source>
</evidence>
<dbReference type="AlphaFoldDB" id="A0A2M7E825"/>
<proteinExistence type="predicted"/>
<evidence type="ECO:0000313" key="1">
    <source>
        <dbReference type="EMBL" id="PIV63863.1"/>
    </source>
</evidence>
<dbReference type="Pfam" id="PF02566">
    <property type="entry name" value="OsmC"/>
    <property type="match status" value="1"/>
</dbReference>
<dbReference type="InterPro" id="IPR003718">
    <property type="entry name" value="OsmC/Ohr_fam"/>
</dbReference>
<dbReference type="EMBL" id="PETL01000245">
    <property type="protein sequence ID" value="PIV63863.1"/>
    <property type="molecule type" value="Genomic_DNA"/>
</dbReference>
<comment type="caution">
    <text evidence="1">The sequence shown here is derived from an EMBL/GenBank/DDBJ whole genome shotgun (WGS) entry which is preliminary data.</text>
</comment>
<dbReference type="InterPro" id="IPR015946">
    <property type="entry name" value="KH_dom-like_a/b"/>
</dbReference>
<dbReference type="InterPro" id="IPR052707">
    <property type="entry name" value="OsmC_Ohr_Peroxiredoxin"/>
</dbReference>
<protein>
    <submittedName>
        <fullName evidence="1">Osmotically inducible protein OsmC</fullName>
    </submittedName>
</protein>
<gene>
    <name evidence="1" type="ORF">COS11_05170</name>
</gene>
<dbReference type="Proteomes" id="UP000228886">
    <property type="component" value="Unassembled WGS sequence"/>
</dbReference>
<organism evidence="1 2">
    <name type="scientific">bacterium (Candidatus Ratteibacteria) CG01_land_8_20_14_3_00_40_19</name>
    <dbReference type="NCBI Taxonomy" id="2014290"/>
    <lineage>
        <taxon>Bacteria</taxon>
        <taxon>Candidatus Ratteibacteria</taxon>
    </lineage>
</organism>
<reference evidence="2" key="1">
    <citation type="submission" date="2017-09" db="EMBL/GenBank/DDBJ databases">
        <title>Depth-based differentiation of microbial function through sediment-hosted aquifers and enrichment of novel symbionts in the deep terrestrial subsurface.</title>
        <authorList>
            <person name="Probst A.J."/>
            <person name="Ladd B."/>
            <person name="Jarett J.K."/>
            <person name="Geller-Mcgrath D.E."/>
            <person name="Sieber C.M.K."/>
            <person name="Emerson J.B."/>
            <person name="Anantharaman K."/>
            <person name="Thomas B.C."/>
            <person name="Malmstrom R."/>
            <person name="Stieglmeier M."/>
            <person name="Klingl A."/>
            <person name="Woyke T."/>
            <person name="Ryan C.M."/>
            <person name="Banfield J.F."/>
        </authorList>
    </citation>
    <scope>NUCLEOTIDE SEQUENCE [LARGE SCALE GENOMIC DNA]</scope>
</reference>
<name>A0A2M7E825_9BACT</name>